<evidence type="ECO:0000313" key="4">
    <source>
        <dbReference type="EMBL" id="ALU95601.1"/>
    </source>
</evidence>
<sequence length="229" mass="25777">MTQHTTIRRDPARRPRLLDLFCCQGGASMGYRHAGFDVTGVDLAPQPRYPFAFVQGDAIEFVREHGAEFDFIHASPPCQRYSRAQKIQHRDHPDLIAPTRAALEATGRPWVIENVEEAAPELRDPVTLCAAAFGMRTYRHRLFETGGGFTLPQPHHPEHLAPLTKMGRPRAQGHFAHYVGNFSGVHDARLDLRVPWMNRDGIRECIPPAYTHWTGTHARHSLRAKVAAA</sequence>
<evidence type="ECO:0000256" key="2">
    <source>
        <dbReference type="ARBA" id="ARBA00022679"/>
    </source>
</evidence>
<evidence type="ECO:0000256" key="3">
    <source>
        <dbReference type="ARBA" id="ARBA00022691"/>
    </source>
</evidence>
<dbReference type="GeneID" id="27784895"/>
<dbReference type="KEGG" id="sgb:WQO_21170"/>
<dbReference type="EMBL" id="CP013738">
    <property type="protein sequence ID" value="ALU95601.1"/>
    <property type="molecule type" value="Genomic_DNA"/>
</dbReference>
<dbReference type="GO" id="GO:0008168">
    <property type="term" value="F:methyltransferase activity"/>
    <property type="evidence" value="ECO:0007669"/>
    <property type="project" value="UniProtKB-KW"/>
</dbReference>
<organism evidence="4 5">
    <name type="scientific">Streptomyces globisporus C-1027</name>
    <dbReference type="NCBI Taxonomy" id="1172567"/>
    <lineage>
        <taxon>Bacteria</taxon>
        <taxon>Bacillati</taxon>
        <taxon>Actinomycetota</taxon>
        <taxon>Actinomycetes</taxon>
        <taxon>Kitasatosporales</taxon>
        <taxon>Streptomycetaceae</taxon>
        <taxon>Streptomyces</taxon>
    </lineage>
</organism>
<dbReference type="SUPFAM" id="SSF53335">
    <property type="entry name" value="S-adenosyl-L-methionine-dependent methyltransferases"/>
    <property type="match status" value="1"/>
</dbReference>
<evidence type="ECO:0008006" key="6">
    <source>
        <dbReference type="Google" id="ProtNLM"/>
    </source>
</evidence>
<keyword evidence="1" id="KW-0489">Methyltransferase</keyword>
<protein>
    <recommendedName>
        <fullName evidence="6">DNA (cytosine-5-)-methyltransferase</fullName>
    </recommendedName>
</protein>
<dbReference type="InterPro" id="IPR018117">
    <property type="entry name" value="C5_DNA_meth_AS"/>
</dbReference>
<proteinExistence type="predicted"/>
<gene>
    <name evidence="4" type="ORF">WQO_21170</name>
</gene>
<keyword evidence="2" id="KW-0808">Transferase</keyword>
<reference evidence="4 5" key="1">
    <citation type="journal article" date="2012" name="J. Bacteriol.">
        <title>Draft genome sequence of Streptomyces globisporus C-1027, which produces an antitumor antibiotic consisting of a nine-membered enediyne with a chromoprotein.</title>
        <authorList>
            <person name="Wang L."/>
            <person name="Wang S."/>
            <person name="He Q."/>
            <person name="Yu T."/>
            <person name="Li Q."/>
            <person name="Hong B."/>
        </authorList>
    </citation>
    <scope>NUCLEOTIDE SEQUENCE [LARGE SCALE GENOMIC DNA]</scope>
    <source>
        <strain evidence="4 5">C-1027</strain>
    </source>
</reference>
<keyword evidence="3" id="KW-0949">S-adenosyl-L-methionine</keyword>
<dbReference type="RefSeq" id="WP_058954059.1">
    <property type="nucleotide sequence ID" value="NZ_CP013738.1"/>
</dbReference>
<evidence type="ECO:0000256" key="1">
    <source>
        <dbReference type="ARBA" id="ARBA00022603"/>
    </source>
</evidence>
<name>A0A0U3KM13_STRGL</name>
<dbReference type="PROSITE" id="PS00094">
    <property type="entry name" value="C5_MTASE_1"/>
    <property type="match status" value="1"/>
</dbReference>
<dbReference type="AlphaFoldDB" id="A0A0U3KM13"/>
<dbReference type="Gene3D" id="3.40.50.150">
    <property type="entry name" value="Vaccinia Virus protein VP39"/>
    <property type="match status" value="1"/>
</dbReference>
<dbReference type="Proteomes" id="UP000064183">
    <property type="component" value="Chromosome"/>
</dbReference>
<dbReference type="GO" id="GO:0032259">
    <property type="term" value="P:methylation"/>
    <property type="evidence" value="ECO:0007669"/>
    <property type="project" value="UniProtKB-KW"/>
</dbReference>
<dbReference type="InterPro" id="IPR029063">
    <property type="entry name" value="SAM-dependent_MTases_sf"/>
</dbReference>
<evidence type="ECO:0000313" key="5">
    <source>
        <dbReference type="Proteomes" id="UP000064183"/>
    </source>
</evidence>
<dbReference type="STRING" id="1172567.WQO_21170"/>
<accession>A0A0U3KM13</accession>